<dbReference type="EMBL" id="CM007375">
    <property type="protein sequence ID" value="OIV96616.1"/>
    <property type="molecule type" value="Genomic_DNA"/>
</dbReference>
<dbReference type="STRING" id="3871.A0A1J7H2N7"/>
<keyword evidence="1" id="KW-1133">Transmembrane helix</keyword>
<accession>A0A1J7H2N7</accession>
<sequence>MGIEDSSNHVSLAFPLGLSLLVALLLFICSFFCCYLHWEKLKSLFSSCGLINLHHIQADLTSHDHHKPVLPIVMMKRNQGQSFPVMMPGDEVPKFVAIACPHQPFNG</sequence>
<dbReference type="AlphaFoldDB" id="A0A1J7H2N7"/>
<dbReference type="Gramene" id="OIV96616">
    <property type="protein sequence ID" value="OIV96616"/>
    <property type="gene ID" value="TanjilG_28473"/>
</dbReference>
<dbReference type="KEGG" id="lang:109327835"/>
<dbReference type="InterPro" id="IPR037699">
    <property type="entry name" value="At5g65660-like"/>
</dbReference>
<evidence type="ECO:0000313" key="3">
    <source>
        <dbReference type="Proteomes" id="UP000188354"/>
    </source>
</evidence>
<dbReference type="OMA" id="PPHKPGF"/>
<feature type="transmembrane region" description="Helical" evidence="1">
    <location>
        <begin position="12"/>
        <end position="36"/>
    </location>
</feature>
<name>A0A1J7H2N7_LUPAN</name>
<dbReference type="Proteomes" id="UP000188354">
    <property type="component" value="Chromosome LG15"/>
</dbReference>
<evidence type="ECO:0000313" key="2">
    <source>
        <dbReference type="EMBL" id="OIV96616.1"/>
    </source>
</evidence>
<keyword evidence="1" id="KW-0812">Transmembrane</keyword>
<keyword evidence="3" id="KW-1185">Reference proteome</keyword>
<keyword evidence="1" id="KW-0472">Membrane</keyword>
<protein>
    <submittedName>
        <fullName evidence="2">Uncharacterized protein</fullName>
    </submittedName>
</protein>
<dbReference type="PANTHER" id="PTHR34291">
    <property type="entry name" value="HYDROXYPROLINE-RICH GLYCOPROTEIN FAMILY PROTEIN"/>
    <property type="match status" value="1"/>
</dbReference>
<gene>
    <name evidence="2" type="ORF">TanjilG_28473</name>
</gene>
<proteinExistence type="predicted"/>
<reference evidence="2 3" key="1">
    <citation type="journal article" date="2017" name="Plant Biotechnol. J.">
        <title>A comprehensive draft genome sequence for lupin (Lupinus angustifolius), an emerging health food: insights into plant-microbe interactions and legume evolution.</title>
        <authorList>
            <person name="Hane J.K."/>
            <person name="Ming Y."/>
            <person name="Kamphuis L.G."/>
            <person name="Nelson M.N."/>
            <person name="Garg G."/>
            <person name="Atkins C.A."/>
            <person name="Bayer P.E."/>
            <person name="Bravo A."/>
            <person name="Bringans S."/>
            <person name="Cannon S."/>
            <person name="Edwards D."/>
            <person name="Foley R."/>
            <person name="Gao L.L."/>
            <person name="Harrison M.J."/>
            <person name="Huang W."/>
            <person name="Hurgobin B."/>
            <person name="Li S."/>
            <person name="Liu C.W."/>
            <person name="McGrath A."/>
            <person name="Morahan G."/>
            <person name="Murray J."/>
            <person name="Weller J."/>
            <person name="Jian J."/>
            <person name="Singh K.B."/>
        </authorList>
    </citation>
    <scope>NUCLEOTIDE SEQUENCE [LARGE SCALE GENOMIC DNA]</scope>
    <source>
        <strain evidence="3">cv. Tanjil</strain>
        <tissue evidence="2">Whole plant</tissue>
    </source>
</reference>
<dbReference type="PANTHER" id="PTHR34291:SF7">
    <property type="entry name" value="PROTEIN, PUTATIVE-RELATED"/>
    <property type="match status" value="1"/>
</dbReference>
<organism evidence="2 3">
    <name type="scientific">Lupinus angustifolius</name>
    <name type="common">Narrow-leaved blue lupine</name>
    <dbReference type="NCBI Taxonomy" id="3871"/>
    <lineage>
        <taxon>Eukaryota</taxon>
        <taxon>Viridiplantae</taxon>
        <taxon>Streptophyta</taxon>
        <taxon>Embryophyta</taxon>
        <taxon>Tracheophyta</taxon>
        <taxon>Spermatophyta</taxon>
        <taxon>Magnoliopsida</taxon>
        <taxon>eudicotyledons</taxon>
        <taxon>Gunneridae</taxon>
        <taxon>Pentapetalae</taxon>
        <taxon>rosids</taxon>
        <taxon>fabids</taxon>
        <taxon>Fabales</taxon>
        <taxon>Fabaceae</taxon>
        <taxon>Papilionoideae</taxon>
        <taxon>50 kb inversion clade</taxon>
        <taxon>genistoids sensu lato</taxon>
        <taxon>core genistoids</taxon>
        <taxon>Genisteae</taxon>
        <taxon>Lupinus</taxon>
    </lineage>
</organism>
<dbReference type="OrthoDB" id="1936969at2759"/>
<evidence type="ECO:0000256" key="1">
    <source>
        <dbReference type="SAM" id="Phobius"/>
    </source>
</evidence>